<dbReference type="Proteomes" id="UP001497522">
    <property type="component" value="Chromosome 8"/>
</dbReference>
<dbReference type="EMBL" id="OZ023709">
    <property type="protein sequence ID" value="CAK9880799.1"/>
    <property type="molecule type" value="Genomic_DNA"/>
</dbReference>
<organism evidence="2 3">
    <name type="scientific">Sphagnum jensenii</name>
    <dbReference type="NCBI Taxonomy" id="128206"/>
    <lineage>
        <taxon>Eukaryota</taxon>
        <taxon>Viridiplantae</taxon>
        <taxon>Streptophyta</taxon>
        <taxon>Embryophyta</taxon>
        <taxon>Bryophyta</taxon>
        <taxon>Sphagnophytina</taxon>
        <taxon>Sphagnopsida</taxon>
        <taxon>Sphagnales</taxon>
        <taxon>Sphagnaceae</taxon>
        <taxon>Sphagnum</taxon>
    </lineage>
</organism>
<proteinExistence type="predicted"/>
<accession>A0ABP1BWI1</accession>
<sequence>MSNVHIAYGVDVAEVQRSSFQNDTVIAVIHGHGKQETGLTATDEQPKVNDETNVEIPDVEEKYNTVEEDRNGGVNTGGVGDDGRDMTGVGDGGASTGVGDDEEPSFKKATEATNYGEEEKNVVPPVAIAAADEQPSS</sequence>
<gene>
    <name evidence="2" type="ORF">CSSPJE1EN2_LOCUS22198</name>
</gene>
<keyword evidence="3" id="KW-1185">Reference proteome</keyword>
<feature type="compositionally biased region" description="Basic and acidic residues" evidence="1">
    <location>
        <begin position="61"/>
        <end position="71"/>
    </location>
</feature>
<reference evidence="2" key="1">
    <citation type="submission" date="2024-03" db="EMBL/GenBank/DDBJ databases">
        <authorList>
            <consortium name="ELIXIR-Norway"/>
            <consortium name="Elixir Norway"/>
        </authorList>
    </citation>
    <scope>NUCLEOTIDE SEQUENCE</scope>
</reference>
<name>A0ABP1BWI1_9BRYO</name>
<feature type="region of interest" description="Disordered" evidence="1">
    <location>
        <begin position="61"/>
        <end position="137"/>
    </location>
</feature>
<evidence type="ECO:0000256" key="1">
    <source>
        <dbReference type="SAM" id="MobiDB-lite"/>
    </source>
</evidence>
<evidence type="ECO:0000313" key="2">
    <source>
        <dbReference type="EMBL" id="CAK9880799.1"/>
    </source>
</evidence>
<evidence type="ECO:0000313" key="3">
    <source>
        <dbReference type="Proteomes" id="UP001497522"/>
    </source>
</evidence>
<protein>
    <submittedName>
        <fullName evidence="2">Uncharacterized protein</fullName>
    </submittedName>
</protein>